<dbReference type="Gene3D" id="6.10.340.10">
    <property type="match status" value="1"/>
</dbReference>
<dbReference type="Pfam" id="PF07228">
    <property type="entry name" value="SpoIIE"/>
    <property type="match status" value="1"/>
</dbReference>
<evidence type="ECO:0000313" key="9">
    <source>
        <dbReference type="EMBL" id="SCM83551.1"/>
    </source>
</evidence>
<evidence type="ECO:0000256" key="7">
    <source>
        <dbReference type="SAM" id="Phobius"/>
    </source>
</evidence>
<keyword evidence="6 7" id="KW-0472">Membrane</keyword>
<dbReference type="GO" id="GO:0016791">
    <property type="term" value="F:phosphatase activity"/>
    <property type="evidence" value="ECO:0007669"/>
    <property type="project" value="TreeGrafter"/>
</dbReference>
<dbReference type="SUPFAM" id="SSF103190">
    <property type="entry name" value="Sensory domain-like"/>
    <property type="match status" value="1"/>
</dbReference>
<reference evidence="9" key="1">
    <citation type="submission" date="2016-08" db="EMBL/GenBank/DDBJ databases">
        <authorList>
            <person name="Seilhamer J.J."/>
        </authorList>
    </citation>
    <scope>NUCLEOTIDE SEQUENCE</scope>
    <source>
        <strain evidence="9">86</strain>
    </source>
</reference>
<dbReference type="EMBL" id="FMJE01000007">
    <property type="protein sequence ID" value="SCM83551.1"/>
    <property type="molecule type" value="Genomic_DNA"/>
</dbReference>
<dbReference type="InterPro" id="IPR052016">
    <property type="entry name" value="Bact_Sigma-Reg"/>
</dbReference>
<dbReference type="AlphaFoldDB" id="A0A212M180"/>
<keyword evidence="4" id="KW-0378">Hydrolase</keyword>
<proteinExistence type="predicted"/>
<keyword evidence="2" id="KW-1003">Cell membrane</keyword>
<dbReference type="InterPro" id="IPR036457">
    <property type="entry name" value="PPM-type-like_dom_sf"/>
</dbReference>
<evidence type="ECO:0000256" key="6">
    <source>
        <dbReference type="ARBA" id="ARBA00023136"/>
    </source>
</evidence>
<evidence type="ECO:0000256" key="2">
    <source>
        <dbReference type="ARBA" id="ARBA00022475"/>
    </source>
</evidence>
<comment type="subcellular location">
    <subcellularLocation>
        <location evidence="1">Cell membrane</location>
        <topology evidence="1">Multi-pass membrane protein</topology>
    </subcellularLocation>
</comment>
<evidence type="ECO:0000256" key="3">
    <source>
        <dbReference type="ARBA" id="ARBA00022692"/>
    </source>
</evidence>
<feature type="transmembrane region" description="Helical" evidence="7">
    <location>
        <begin position="32"/>
        <end position="55"/>
    </location>
</feature>
<accession>A0A212M180</accession>
<dbReference type="InterPro" id="IPR029151">
    <property type="entry name" value="Sensor-like_sf"/>
</dbReference>
<dbReference type="CDD" id="cd12913">
    <property type="entry name" value="PDC1_MCP_like"/>
    <property type="match status" value="1"/>
</dbReference>
<dbReference type="SMART" id="SM00331">
    <property type="entry name" value="PP2C_SIG"/>
    <property type="match status" value="1"/>
</dbReference>
<dbReference type="GO" id="GO:0005886">
    <property type="term" value="C:plasma membrane"/>
    <property type="evidence" value="ECO:0007669"/>
    <property type="project" value="UniProtKB-SubCell"/>
</dbReference>
<name>A0A212M180_9FIRM</name>
<gene>
    <name evidence="9" type="ORF">KL86SPO_70409</name>
</gene>
<dbReference type="Gene3D" id="3.30.450.20">
    <property type="entry name" value="PAS domain"/>
    <property type="match status" value="1"/>
</dbReference>
<dbReference type="CDD" id="cd06225">
    <property type="entry name" value="HAMP"/>
    <property type="match status" value="1"/>
</dbReference>
<dbReference type="SMART" id="SM00304">
    <property type="entry name" value="HAMP"/>
    <property type="match status" value="1"/>
</dbReference>
<protein>
    <submittedName>
        <fullName evidence="9">Protein phosphatase 2C domain protein</fullName>
    </submittedName>
</protein>
<evidence type="ECO:0000256" key="5">
    <source>
        <dbReference type="ARBA" id="ARBA00022989"/>
    </source>
</evidence>
<dbReference type="PROSITE" id="PS50885">
    <property type="entry name" value="HAMP"/>
    <property type="match status" value="1"/>
</dbReference>
<dbReference type="Pfam" id="PF00672">
    <property type="entry name" value="HAMP"/>
    <property type="match status" value="1"/>
</dbReference>
<dbReference type="Gene3D" id="3.60.40.10">
    <property type="entry name" value="PPM-type phosphatase domain"/>
    <property type="match status" value="1"/>
</dbReference>
<feature type="domain" description="HAMP" evidence="8">
    <location>
        <begin position="375"/>
        <end position="427"/>
    </location>
</feature>
<dbReference type="RefSeq" id="WP_288185942.1">
    <property type="nucleotide sequence ID" value="NZ_LT608335.1"/>
</dbReference>
<keyword evidence="3 7" id="KW-0812">Transmembrane</keyword>
<dbReference type="PANTHER" id="PTHR43156:SF9">
    <property type="entry name" value="HAMP DOMAIN-CONTAINING PROTEIN"/>
    <property type="match status" value="1"/>
</dbReference>
<keyword evidence="5 7" id="KW-1133">Transmembrane helix</keyword>
<dbReference type="InterPro" id="IPR001932">
    <property type="entry name" value="PPM-type_phosphatase-like_dom"/>
</dbReference>
<dbReference type="SUPFAM" id="SSF81606">
    <property type="entry name" value="PP2C-like"/>
    <property type="match status" value="1"/>
</dbReference>
<dbReference type="InterPro" id="IPR033479">
    <property type="entry name" value="dCache_1"/>
</dbReference>
<sequence>MRAGDNSGEKQSGSMLETVLRNMGAKLSLQKVFSVAFVFQFMVLFGLIAGICVYGGQQAVNAVLKEMQREVLERVYEQLSRYMEEPVKLNSLNVDAWRIGILDLADTTARERYFTSHIRAFPGAAMTFAGLHDGAFYGARRKATGEIQVVRNNRETGGDSWYYSVSPQGDAVDREEIFQRFDARTRPWYEGAAKLGRPTFSGIYRHFVFHEPTVTAAHPVFDASGKVVGVFGVDYLLSWVGDVLREIPVGTSGQIFITDAEGFLVATSTSNALFVEKDGQVSRVQASEARNPVLRTAVQSLASESGGESREIEYDNRSFLVGVKGFQASGINWNIYVVLANDDFLGDMKRAVTWTVVITILAVIGASFMAVWTAGWIARPILRLNSAAHELAEGRLQAVPDTDRQDELGQLARSFNAMAQQITGLVEGLEQKVAERTKALEEITEREQKLRETLHAELMRAGKEQRSMLPPDIEQERLVLRIIYEPSMHVSGDFCGYHWLEKGDILFGYIIDVTGHGAATALQTAAINVMIQENLHAGFSLAEGMVELNKRIGSYLRDDTMVAACCFQLDFKRQELSYIAAGITEFFISSALVKGRIKTFGSFLGLSDQPEFEVLTMPIAAGDIICFYSDGIADQFVEEGSLPVNAAFDEVVEGVRNAAGIGVLRDDCTAMCIKITM</sequence>
<feature type="transmembrane region" description="Helical" evidence="7">
    <location>
        <begin position="351"/>
        <end position="377"/>
    </location>
</feature>
<evidence type="ECO:0000256" key="1">
    <source>
        <dbReference type="ARBA" id="ARBA00004651"/>
    </source>
</evidence>
<evidence type="ECO:0000259" key="8">
    <source>
        <dbReference type="PROSITE" id="PS50885"/>
    </source>
</evidence>
<dbReference type="SUPFAM" id="SSF158472">
    <property type="entry name" value="HAMP domain-like"/>
    <property type="match status" value="1"/>
</dbReference>
<organism evidence="9">
    <name type="scientific">uncultured Sporomusa sp</name>
    <dbReference type="NCBI Taxonomy" id="307249"/>
    <lineage>
        <taxon>Bacteria</taxon>
        <taxon>Bacillati</taxon>
        <taxon>Bacillota</taxon>
        <taxon>Negativicutes</taxon>
        <taxon>Selenomonadales</taxon>
        <taxon>Sporomusaceae</taxon>
        <taxon>Sporomusa</taxon>
        <taxon>environmental samples</taxon>
    </lineage>
</organism>
<evidence type="ECO:0000256" key="4">
    <source>
        <dbReference type="ARBA" id="ARBA00022801"/>
    </source>
</evidence>
<dbReference type="InterPro" id="IPR003660">
    <property type="entry name" value="HAMP_dom"/>
</dbReference>
<dbReference type="GO" id="GO:0007165">
    <property type="term" value="P:signal transduction"/>
    <property type="evidence" value="ECO:0007669"/>
    <property type="project" value="InterPro"/>
</dbReference>
<dbReference type="Pfam" id="PF02743">
    <property type="entry name" value="dCache_1"/>
    <property type="match status" value="1"/>
</dbReference>
<dbReference type="PANTHER" id="PTHR43156">
    <property type="entry name" value="STAGE II SPORULATION PROTEIN E-RELATED"/>
    <property type="match status" value="1"/>
</dbReference>